<name>A0A645HYC1_9ZZZZ</name>
<protein>
    <recommendedName>
        <fullName evidence="1">Pyrroloquinoline quinone-dependent pyranose dehydrogenase beta-propeller domain-containing protein</fullName>
    </recommendedName>
</protein>
<feature type="domain" description="Pyrroloquinoline quinone-dependent pyranose dehydrogenase beta-propeller" evidence="1">
    <location>
        <begin position="11"/>
        <end position="189"/>
    </location>
</feature>
<dbReference type="InterPro" id="IPR011042">
    <property type="entry name" value="6-blade_b-propeller_TolB-like"/>
</dbReference>
<dbReference type="SUPFAM" id="SSF50952">
    <property type="entry name" value="Soluble quinoprotein glucose dehydrogenase"/>
    <property type="match status" value="1"/>
</dbReference>
<dbReference type="Pfam" id="PF22807">
    <property type="entry name" value="TrAA12"/>
    <property type="match status" value="1"/>
</dbReference>
<reference evidence="2" key="1">
    <citation type="submission" date="2019-08" db="EMBL/GenBank/DDBJ databases">
        <authorList>
            <person name="Kucharzyk K."/>
            <person name="Murdoch R.W."/>
            <person name="Higgins S."/>
            <person name="Loffler F."/>
        </authorList>
    </citation>
    <scope>NUCLEOTIDE SEQUENCE</scope>
</reference>
<dbReference type="InterPro" id="IPR054539">
    <property type="entry name" value="Beta-prop_PDH"/>
</dbReference>
<dbReference type="Gene3D" id="2.120.10.30">
    <property type="entry name" value="TolB, C-terminal domain"/>
    <property type="match status" value="1"/>
</dbReference>
<dbReference type="PANTHER" id="PTHR19328">
    <property type="entry name" value="HEDGEHOG-INTERACTING PROTEIN"/>
    <property type="match status" value="1"/>
</dbReference>
<dbReference type="PANTHER" id="PTHR19328:SF40">
    <property type="entry name" value="BLL0591 PROTEIN"/>
    <property type="match status" value="1"/>
</dbReference>
<organism evidence="2">
    <name type="scientific">bioreactor metagenome</name>
    <dbReference type="NCBI Taxonomy" id="1076179"/>
    <lineage>
        <taxon>unclassified sequences</taxon>
        <taxon>metagenomes</taxon>
        <taxon>ecological metagenomes</taxon>
    </lineage>
</organism>
<evidence type="ECO:0000259" key="1">
    <source>
        <dbReference type="Pfam" id="PF22807"/>
    </source>
</evidence>
<comment type="caution">
    <text evidence="2">The sequence shown here is derived from an EMBL/GenBank/DDBJ whole genome shotgun (WGS) entry which is preliminary data.</text>
</comment>
<sequence length="192" mass="21732">MRMEPDGSQLEIFARGIRNTVGFDWDPNTKELWFTDNGRDWLGDDLPPDELNRAPEPGMHFGFPYCHAGDIPDPEFGKDRNCSEFTAPEMKLGPHVAALGMTFYTGTMFPEEYRNQIFIAEHGSWNRKIPIGYRVTLVRLENGTPVSYEPFADGWLQGLAAWGRPVDVLVMPDGALLVSDDKNNAIYRISYS</sequence>
<evidence type="ECO:0000313" key="2">
    <source>
        <dbReference type="EMBL" id="MPN43179.1"/>
    </source>
</evidence>
<dbReference type="AlphaFoldDB" id="A0A645HYC1"/>
<gene>
    <name evidence="2" type="ORF">SDC9_190738</name>
</gene>
<accession>A0A645HYC1</accession>
<proteinExistence type="predicted"/>
<dbReference type="EMBL" id="VSSQ01101420">
    <property type="protein sequence ID" value="MPN43179.1"/>
    <property type="molecule type" value="Genomic_DNA"/>
</dbReference>
<dbReference type="InterPro" id="IPR011041">
    <property type="entry name" value="Quinoprot_gluc/sorb_DH_b-prop"/>
</dbReference>